<keyword evidence="2" id="KW-1185">Reference proteome</keyword>
<comment type="caution">
    <text evidence="1">The sequence shown here is derived from an EMBL/GenBank/DDBJ whole genome shotgun (WGS) entry which is preliminary data.</text>
</comment>
<protein>
    <submittedName>
        <fullName evidence="1">Uncharacterized protein</fullName>
    </submittedName>
</protein>
<proteinExistence type="predicted"/>
<dbReference type="AlphaFoldDB" id="A0A6A4R2A0"/>
<accession>A0A6A4R2A0</accession>
<evidence type="ECO:0000313" key="1">
    <source>
        <dbReference type="EMBL" id="KAE9620137.1"/>
    </source>
</evidence>
<gene>
    <name evidence="1" type="ORF">Lalb_Chr02g0160551</name>
</gene>
<evidence type="ECO:0000313" key="2">
    <source>
        <dbReference type="Proteomes" id="UP000447434"/>
    </source>
</evidence>
<sequence>MEIRVCLPPKMNAPTIAHGQGGFEIDNVPPTASGIDQDNQRVALIEHSNDKGLFFFFFVNAMQ</sequence>
<dbReference type="Proteomes" id="UP000447434">
    <property type="component" value="Chromosome 2"/>
</dbReference>
<reference evidence="2" key="1">
    <citation type="journal article" date="2020" name="Nat. Commun.">
        <title>Genome sequence of the cluster root forming white lupin.</title>
        <authorList>
            <person name="Hufnagel B."/>
            <person name="Marques A."/>
            <person name="Soriano A."/>
            <person name="Marques L."/>
            <person name="Divol F."/>
            <person name="Doumas P."/>
            <person name="Sallet E."/>
            <person name="Mancinotti D."/>
            <person name="Carrere S."/>
            <person name="Marande W."/>
            <person name="Arribat S."/>
            <person name="Keller J."/>
            <person name="Huneau C."/>
            <person name="Blein T."/>
            <person name="Aime D."/>
            <person name="Laguerre M."/>
            <person name="Taylor J."/>
            <person name="Schubert V."/>
            <person name="Nelson M."/>
            <person name="Geu-Flores F."/>
            <person name="Crespi M."/>
            <person name="Gallardo-Guerrero K."/>
            <person name="Delaux P.-M."/>
            <person name="Salse J."/>
            <person name="Berges H."/>
            <person name="Guyot R."/>
            <person name="Gouzy J."/>
            <person name="Peret B."/>
        </authorList>
    </citation>
    <scope>NUCLEOTIDE SEQUENCE [LARGE SCALE GENOMIC DNA]</scope>
    <source>
        <strain evidence="2">cv. Amiga</strain>
    </source>
</reference>
<name>A0A6A4R2A0_LUPAL</name>
<organism evidence="1 2">
    <name type="scientific">Lupinus albus</name>
    <name type="common">White lupine</name>
    <name type="synonym">Lupinus termis</name>
    <dbReference type="NCBI Taxonomy" id="3870"/>
    <lineage>
        <taxon>Eukaryota</taxon>
        <taxon>Viridiplantae</taxon>
        <taxon>Streptophyta</taxon>
        <taxon>Embryophyta</taxon>
        <taxon>Tracheophyta</taxon>
        <taxon>Spermatophyta</taxon>
        <taxon>Magnoliopsida</taxon>
        <taxon>eudicotyledons</taxon>
        <taxon>Gunneridae</taxon>
        <taxon>Pentapetalae</taxon>
        <taxon>rosids</taxon>
        <taxon>fabids</taxon>
        <taxon>Fabales</taxon>
        <taxon>Fabaceae</taxon>
        <taxon>Papilionoideae</taxon>
        <taxon>50 kb inversion clade</taxon>
        <taxon>genistoids sensu lato</taxon>
        <taxon>core genistoids</taxon>
        <taxon>Genisteae</taxon>
        <taxon>Lupinus</taxon>
    </lineage>
</organism>
<dbReference type="EMBL" id="WOCE01000002">
    <property type="protein sequence ID" value="KAE9620137.1"/>
    <property type="molecule type" value="Genomic_DNA"/>
</dbReference>